<dbReference type="InterPro" id="IPR031925">
    <property type="entry name" value="TBCC_N"/>
</dbReference>
<reference evidence="9 10" key="1">
    <citation type="submission" date="2019-12" db="EMBL/GenBank/DDBJ databases">
        <title>Draft genome sequence of the ascomycete Xylaria multiplex DSM 110363.</title>
        <authorList>
            <person name="Buettner E."/>
            <person name="Kellner H."/>
        </authorList>
    </citation>
    <scope>NUCLEOTIDE SEQUENCE [LARGE SCALE GENOMIC DNA]</scope>
    <source>
        <strain evidence="9 10">DSM 110363</strain>
    </source>
</reference>
<evidence type="ECO:0000259" key="8">
    <source>
        <dbReference type="PROSITE" id="PS51329"/>
    </source>
</evidence>
<dbReference type="PANTHER" id="PTHR15139:SF0">
    <property type="entry name" value="TUBULIN-SPECIFIC CHAPERONE C"/>
    <property type="match status" value="1"/>
</dbReference>
<name>A0A7C8N0M6_9PEZI</name>
<comment type="subcellular location">
    <subcellularLocation>
        <location evidence="1">Cytoplasm</location>
    </subcellularLocation>
</comment>
<dbReference type="InterPro" id="IPR016098">
    <property type="entry name" value="CAP/MinC_C"/>
</dbReference>
<dbReference type="InterPro" id="IPR038397">
    <property type="entry name" value="TBCC_N_sf"/>
</dbReference>
<feature type="region of interest" description="Disordered" evidence="7">
    <location>
        <begin position="107"/>
        <end position="161"/>
    </location>
</feature>
<dbReference type="PANTHER" id="PTHR15139">
    <property type="entry name" value="TUBULIN FOLDING COFACTOR C"/>
    <property type="match status" value="1"/>
</dbReference>
<evidence type="ECO:0000256" key="4">
    <source>
        <dbReference type="ARBA" id="ARBA00022990"/>
    </source>
</evidence>
<dbReference type="InParanoid" id="A0A7C8N0M6"/>
<dbReference type="Pfam" id="PF07986">
    <property type="entry name" value="TBCC"/>
    <property type="match status" value="1"/>
</dbReference>
<keyword evidence="3" id="KW-0963">Cytoplasm</keyword>
<dbReference type="GO" id="GO:0007021">
    <property type="term" value="P:tubulin complex assembly"/>
    <property type="evidence" value="ECO:0007669"/>
    <property type="project" value="TreeGrafter"/>
</dbReference>
<gene>
    <name evidence="9" type="ORF">GQX73_g688</name>
</gene>
<dbReference type="AlphaFoldDB" id="A0A7C8N0M6"/>
<keyword evidence="10" id="KW-1185">Reference proteome</keyword>
<dbReference type="GO" id="GO:0005737">
    <property type="term" value="C:cytoplasm"/>
    <property type="evidence" value="ECO:0007669"/>
    <property type="project" value="UniProtKB-SubCell"/>
</dbReference>
<dbReference type="Proteomes" id="UP000481858">
    <property type="component" value="Unassembled WGS sequence"/>
</dbReference>
<evidence type="ECO:0000256" key="1">
    <source>
        <dbReference type="ARBA" id="ARBA00004496"/>
    </source>
</evidence>
<keyword evidence="4" id="KW-0007">Acetylation</keyword>
<evidence type="ECO:0000256" key="6">
    <source>
        <dbReference type="ARBA" id="ARBA00026055"/>
    </source>
</evidence>
<protein>
    <recommendedName>
        <fullName evidence="8">C-CAP/cofactor C-like domain-containing protein</fullName>
    </recommendedName>
</protein>
<dbReference type="InterPro" id="IPR012945">
    <property type="entry name" value="Tubulin-bd_cofactor_C_dom"/>
</dbReference>
<organism evidence="9 10">
    <name type="scientific">Xylaria multiplex</name>
    <dbReference type="NCBI Taxonomy" id="323545"/>
    <lineage>
        <taxon>Eukaryota</taxon>
        <taxon>Fungi</taxon>
        <taxon>Dikarya</taxon>
        <taxon>Ascomycota</taxon>
        <taxon>Pezizomycotina</taxon>
        <taxon>Sordariomycetes</taxon>
        <taxon>Xylariomycetidae</taxon>
        <taxon>Xylariales</taxon>
        <taxon>Xylariaceae</taxon>
        <taxon>Xylaria</taxon>
    </lineage>
</organism>
<dbReference type="OrthoDB" id="194775at2759"/>
<dbReference type="EMBL" id="WUBL01000004">
    <property type="protein sequence ID" value="KAF2972747.1"/>
    <property type="molecule type" value="Genomic_DNA"/>
</dbReference>
<sequence length="388" mass="42106">MPTLTFIPFAPSPIASTRGLTSPQMADPKEKFFRHFQAEITLIQDEIDSLATTSPVGGERQTGIDKVLAGISRLSNETMDATDFIPSYDQRAYSQAIKALTEKLNTTTGKLGPKSRFQFKSRNTGAAAAQSQAVPDPRLHRPWGSDGSQDADDSSKKITDIETRDAVGTLPLFSGGKNYNEELSRSNAAGGVRKPSFSTAKNIAISDHRGLHIMLPSTASRATSSGSLTNLDRCIVDMTIPTSAGAPFAGLALKNIKRSLIVAGHVAGPAHITGIEDSVVVVAARQVRMHDCRNVRVYLHCTSHPIIEDCSQMAFAPLPAFYANEATAAEMNQWDKVDDFKWLKDTASPNWSVLEEESRLANDVWENTVCGKAGMSTDDILRELRIVT</sequence>
<comment type="subunit">
    <text evidence="6">Supercomplex made of cofactors A to E. Cofactors A and D function by capturing and stabilizing tubulin in a quasi-native conformation. Cofactor E binds to the cofactor D-tubulin complex; interaction with cofactor C then causes the release of tubulin polypeptides that are committed to the native state.</text>
</comment>
<feature type="compositionally biased region" description="Polar residues" evidence="7">
    <location>
        <begin position="118"/>
        <end position="133"/>
    </location>
</feature>
<dbReference type="Gene3D" id="1.20.58.1250">
    <property type="entry name" value="Tubulin Binding Cofactor C, N-terminal domain"/>
    <property type="match status" value="1"/>
</dbReference>
<dbReference type="SMART" id="SM00673">
    <property type="entry name" value="CARP"/>
    <property type="match status" value="1"/>
</dbReference>
<dbReference type="PROSITE" id="PS51329">
    <property type="entry name" value="C_CAP_COFACTOR_C"/>
    <property type="match status" value="1"/>
</dbReference>
<dbReference type="InterPro" id="IPR017901">
    <property type="entry name" value="C-CAP_CF_C-like"/>
</dbReference>
<evidence type="ECO:0000256" key="3">
    <source>
        <dbReference type="ARBA" id="ARBA00022490"/>
    </source>
</evidence>
<feature type="domain" description="C-CAP/cofactor C-like" evidence="8">
    <location>
        <begin position="216"/>
        <end position="342"/>
    </location>
</feature>
<evidence type="ECO:0000313" key="9">
    <source>
        <dbReference type="EMBL" id="KAF2972747.1"/>
    </source>
</evidence>
<dbReference type="Gene3D" id="2.160.20.70">
    <property type="match status" value="1"/>
</dbReference>
<dbReference type="Pfam" id="PF16752">
    <property type="entry name" value="TBCC_N"/>
    <property type="match status" value="1"/>
</dbReference>
<dbReference type="GO" id="GO:0007023">
    <property type="term" value="P:post-chaperonin tubulin folding pathway"/>
    <property type="evidence" value="ECO:0007669"/>
    <property type="project" value="InterPro"/>
</dbReference>
<keyword evidence="5" id="KW-0143">Chaperone</keyword>
<dbReference type="InterPro" id="IPR027684">
    <property type="entry name" value="TBCC"/>
</dbReference>
<dbReference type="FunFam" id="2.160.20.70:FF:000011">
    <property type="entry name" value="Tubulin-specific chaperone c, putative"/>
    <property type="match status" value="1"/>
</dbReference>
<accession>A0A7C8N0M6</accession>
<comment type="similarity">
    <text evidence="2">Belongs to the TBCC family.</text>
</comment>
<dbReference type="InterPro" id="IPR006599">
    <property type="entry name" value="CARP_motif"/>
</dbReference>
<proteinExistence type="inferred from homology"/>
<evidence type="ECO:0000313" key="10">
    <source>
        <dbReference type="Proteomes" id="UP000481858"/>
    </source>
</evidence>
<dbReference type="GO" id="GO:0015631">
    <property type="term" value="F:tubulin binding"/>
    <property type="evidence" value="ECO:0007669"/>
    <property type="project" value="InterPro"/>
</dbReference>
<evidence type="ECO:0000256" key="2">
    <source>
        <dbReference type="ARBA" id="ARBA00008848"/>
    </source>
</evidence>
<evidence type="ECO:0000256" key="5">
    <source>
        <dbReference type="ARBA" id="ARBA00023186"/>
    </source>
</evidence>
<comment type="caution">
    <text evidence="9">The sequence shown here is derived from an EMBL/GenBank/DDBJ whole genome shotgun (WGS) entry which is preliminary data.</text>
</comment>
<evidence type="ECO:0000256" key="7">
    <source>
        <dbReference type="SAM" id="MobiDB-lite"/>
    </source>
</evidence>